<dbReference type="SMART" id="SM00233">
    <property type="entry name" value="PH"/>
    <property type="match status" value="1"/>
</dbReference>
<organism evidence="4 6">
    <name type="scientific">Trichuris suis</name>
    <name type="common">pig whipworm</name>
    <dbReference type="NCBI Taxonomy" id="68888"/>
    <lineage>
        <taxon>Eukaryota</taxon>
        <taxon>Metazoa</taxon>
        <taxon>Ecdysozoa</taxon>
        <taxon>Nematoda</taxon>
        <taxon>Enoplea</taxon>
        <taxon>Dorylaimia</taxon>
        <taxon>Trichinellida</taxon>
        <taxon>Trichuridae</taxon>
        <taxon>Trichuris</taxon>
    </lineage>
</organism>
<dbReference type="Proteomes" id="UP000030764">
    <property type="component" value="Unassembled WGS sequence"/>
</dbReference>
<dbReference type="SUPFAM" id="SSF50729">
    <property type="entry name" value="PH domain-like"/>
    <property type="match status" value="1"/>
</dbReference>
<dbReference type="InterPro" id="IPR039034">
    <property type="entry name" value="INPP4"/>
</dbReference>
<dbReference type="EMBL" id="KL367537">
    <property type="protein sequence ID" value="KFD65480.1"/>
    <property type="molecule type" value="Genomic_DNA"/>
</dbReference>
<evidence type="ECO:0000259" key="3">
    <source>
        <dbReference type="SMART" id="SM00233"/>
    </source>
</evidence>
<feature type="domain" description="PH" evidence="3">
    <location>
        <begin position="14"/>
        <end position="128"/>
    </location>
</feature>
<evidence type="ECO:0000313" key="5">
    <source>
        <dbReference type="EMBL" id="KFD65480.1"/>
    </source>
</evidence>
<dbReference type="PANTHER" id="PTHR12187">
    <property type="entry name" value="AGAP000124-PA"/>
    <property type="match status" value="1"/>
</dbReference>
<evidence type="ECO:0000256" key="2">
    <source>
        <dbReference type="ARBA" id="ARBA00023098"/>
    </source>
</evidence>
<keyword evidence="2" id="KW-0443">Lipid metabolism</keyword>
<reference evidence="4 6" key="1">
    <citation type="journal article" date="2014" name="Nat. Genet.">
        <title>Genome and transcriptome of the porcine whipworm Trichuris suis.</title>
        <authorList>
            <person name="Jex A.R."/>
            <person name="Nejsum P."/>
            <person name="Schwarz E.M."/>
            <person name="Hu L."/>
            <person name="Young N.D."/>
            <person name="Hall R.S."/>
            <person name="Korhonen P.K."/>
            <person name="Liao S."/>
            <person name="Thamsborg S."/>
            <person name="Xia J."/>
            <person name="Xu P."/>
            <person name="Wang S."/>
            <person name="Scheerlinck J.P."/>
            <person name="Hofmann A."/>
            <person name="Sternberg P.W."/>
            <person name="Wang J."/>
            <person name="Gasser R.B."/>
        </authorList>
    </citation>
    <scope>NUCLEOTIDE SEQUENCE [LARGE SCALE GENOMIC DNA]</scope>
    <source>
        <strain evidence="5">DCEP-RM93F</strain>
        <strain evidence="4">DCEP-RM93M</strain>
    </source>
</reference>
<dbReference type="InterPro" id="IPR001849">
    <property type="entry name" value="PH_domain"/>
</dbReference>
<evidence type="ECO:0000313" key="4">
    <source>
        <dbReference type="EMBL" id="KFD57796.1"/>
    </source>
</evidence>
<name>A0A085MKQ0_9BILA</name>
<dbReference type="AlphaFoldDB" id="A0A085MKQ0"/>
<dbReference type="GO" id="GO:0005737">
    <property type="term" value="C:cytoplasm"/>
    <property type="evidence" value="ECO:0007669"/>
    <property type="project" value="TreeGrafter"/>
</dbReference>
<evidence type="ECO:0000313" key="6">
    <source>
        <dbReference type="Proteomes" id="UP000030764"/>
    </source>
</evidence>
<proteinExistence type="predicted"/>
<dbReference type="PANTHER" id="PTHR12187:SF11">
    <property type="entry name" value="PHOSPHATIDYLINOSITOL-3,4-BISPHOSPHATE 4-PHOSPHATASE"/>
    <property type="match status" value="1"/>
</dbReference>
<dbReference type="GO" id="GO:0016316">
    <property type="term" value="F:phosphatidylinositol-3,4-bisphosphate 4-phosphatase activity"/>
    <property type="evidence" value="ECO:0007669"/>
    <property type="project" value="InterPro"/>
</dbReference>
<protein>
    <recommendedName>
        <fullName evidence="3">PH domain-containing protein</fullName>
    </recommendedName>
</protein>
<keyword evidence="1" id="KW-0378">Hydrolase</keyword>
<dbReference type="EMBL" id="KL363187">
    <property type="protein sequence ID" value="KFD57796.1"/>
    <property type="molecule type" value="Genomic_DNA"/>
</dbReference>
<dbReference type="Pfam" id="PF00169">
    <property type="entry name" value="PH"/>
    <property type="match status" value="1"/>
</dbReference>
<evidence type="ECO:0000256" key="1">
    <source>
        <dbReference type="ARBA" id="ARBA00022801"/>
    </source>
</evidence>
<dbReference type="Proteomes" id="UP000030758">
    <property type="component" value="Unassembled WGS sequence"/>
</dbReference>
<sequence>MEVDPEPFLNFAVVKKESMLLTYKKLMQNEDELKSAVILSPSDITVTVRATLVGNVMLLYDVESAPASTYPSRAILLERCVAQLEDPMAVLPYPFVITQYDRKYYFSCFAEDDRADWVRAIISCSYEMLSVGVVRLQEQIYEKQLRNKYGRLRRLQEPGFQVSTLPKVSIDAEDNKWQCPMSGFESEHSNLLFARLICRPFKVPETNPTVVLCEHMAEPKVTLTVPVQLLNCTAKFWSFLLDHMKNLHYLPKDLEARKQVHVQALGACLEKLDENIEFMNAFHGYPFKSSLSKDATELAFLPTNLHVQSVRCSDKCKMDYFTCGAFTAYSEGYDQGGLRGMASRLSENTIPSGCFECDLKRVASKVRGMSTTEASLRSLRQQFLDAFQEPGLAPSVACCRQLVSTAIKLHGSILGQFAHSGDKLDALTEQLSLWFDQRSAADCVEQQPSGVRVQSLQAHRDDFEAELASLHTKVENVSQCDEAEGSNSEAEMIIGLHHSAEAVLIRLESLHLTLVHCYIVGMVNCLATAETVHTFYKLLCRYAIVLSQALTSIVSVLLNVLWMADDEQFLLKTSLWSHSGALVSLHSFLSCFLSERYMLEDLIEMASLLRSRCKFRLVRMFSVSKSCSPVVEGDLGAIKVTLPVPSERWDILPQSLRNGEWFQVHIILWNVGVNHDQSLAIKFQEAALENEINQGAGSLLERYCLLARRQERQFEEEKIKEALDELRHLNEPNQWKNVALTHQAMRLCRMLGGDVVICCKSGKDRTSMAVTYDEALFVQRLYNLSQDGTKILLEDLRREGTRLENAYKNLGARRYAFKRRQIPFVPPCYRPPEDLYGSLMT</sequence>
<gene>
    <name evidence="4" type="ORF">M513_01466</name>
    <name evidence="5" type="ORF">M514_01466</name>
</gene>
<keyword evidence="6" id="KW-1185">Reference proteome</keyword>
<accession>A0A085MKQ0</accession>